<evidence type="ECO:0000313" key="2">
    <source>
        <dbReference type="EMBL" id="MDA0184817.1"/>
    </source>
</evidence>
<reference evidence="2" key="1">
    <citation type="submission" date="2022-10" db="EMBL/GenBank/DDBJ databases">
        <title>The WGS of Solirubrobacter phytolaccae KCTC 29190.</title>
        <authorList>
            <person name="Jiang Z."/>
        </authorList>
    </citation>
    <scope>NUCLEOTIDE SEQUENCE</scope>
    <source>
        <strain evidence="2">KCTC 29190</strain>
    </source>
</reference>
<proteinExistence type="predicted"/>
<evidence type="ECO:0000259" key="1">
    <source>
        <dbReference type="Pfam" id="PF05076"/>
    </source>
</evidence>
<protein>
    <submittedName>
        <fullName evidence="2">Suppressor of fused domain protein</fullName>
    </submittedName>
</protein>
<organism evidence="2 3">
    <name type="scientific">Solirubrobacter phytolaccae</name>
    <dbReference type="NCBI Taxonomy" id="1404360"/>
    <lineage>
        <taxon>Bacteria</taxon>
        <taxon>Bacillati</taxon>
        <taxon>Actinomycetota</taxon>
        <taxon>Thermoleophilia</taxon>
        <taxon>Solirubrobacterales</taxon>
        <taxon>Solirubrobacteraceae</taxon>
        <taxon>Solirubrobacter</taxon>
    </lineage>
</organism>
<dbReference type="RefSeq" id="WP_270029274.1">
    <property type="nucleotide sequence ID" value="NZ_JAPDDP010000087.1"/>
</dbReference>
<name>A0A9X3SJ28_9ACTN</name>
<accession>A0A9X3SJ28</accession>
<dbReference type="Proteomes" id="UP001147653">
    <property type="component" value="Unassembled WGS sequence"/>
</dbReference>
<sequence>MSDEFSAEGPILRHVEEAPASGSVGDVELIEAVSAHVERHLGSGVEVFHQVVSQWVHVDILVVPPSEERPCITLVTCGMAEQAMNAPDNDPALTHTELVMVFPPDWPIKEPRGMWPLTLLQDLAEIPHRFNTWLHIGHTVPNGDPAQPYARKCPFTGVILAPTLLTPDEFEVLTVGEREIYFLGVVALHSDETDLKLAQGAGELFDRLDAAGVSEGLDVTRPNVADPKPRRFGFRRVA</sequence>
<feature type="domain" description="Suppressor of fused-like" evidence="1">
    <location>
        <begin position="55"/>
        <end position="222"/>
    </location>
</feature>
<dbReference type="EMBL" id="JAPDDP010000087">
    <property type="protein sequence ID" value="MDA0184817.1"/>
    <property type="molecule type" value="Genomic_DNA"/>
</dbReference>
<keyword evidence="3" id="KW-1185">Reference proteome</keyword>
<dbReference type="InterPro" id="IPR020941">
    <property type="entry name" value="SUFU-like_domain"/>
</dbReference>
<dbReference type="Pfam" id="PF05076">
    <property type="entry name" value="SUFU"/>
    <property type="match status" value="1"/>
</dbReference>
<comment type="caution">
    <text evidence="2">The sequence shown here is derived from an EMBL/GenBank/DDBJ whole genome shotgun (WGS) entry which is preliminary data.</text>
</comment>
<dbReference type="AlphaFoldDB" id="A0A9X3SJ28"/>
<gene>
    <name evidence="2" type="ORF">OJ997_31230</name>
</gene>
<evidence type="ECO:0000313" key="3">
    <source>
        <dbReference type="Proteomes" id="UP001147653"/>
    </source>
</evidence>